<sequence length="366" mass="38330">MTSTVQRLSPEQAALCVFEVVRANAADSERQGALTAGTLAALHGSGLFQGMRPASFGPVLPLPEVLRAVEDVARADGSAGWCLMIGAASVALTGWLDVDSAREVLDGPDVVCASVFRPSGEARPVPGGYLVSGRWSYASGVRHADWMLGGCLVPGEAPVQVFMPVVDLEVVPNWDVLGLRATGSHDVVAQDVFVPAGRTLRFQDGPRDGGALFRVPFPALLSLWSAPVPLGIARGALDELRAELGRRGVEGLGSSVWARYAEAEGMLRSARAFAHDVTGRLWEAVTAGQQVTSEDVAEAAVMARHAAVTAARVTQITHELAGGASLRSGVLSRAFRDAHAAAQHVAVAPRIWEQAGRTLLEASAPA</sequence>
<dbReference type="PIRSF" id="PIRSF016578">
    <property type="entry name" value="HsaA"/>
    <property type="match status" value="1"/>
</dbReference>
<gene>
    <name evidence="3" type="ORF">GCM10008960_17720</name>
</gene>
<organism evidence="3 4">
    <name type="scientific">Deinococcus sedimenti</name>
    <dbReference type="NCBI Taxonomy" id="1867090"/>
    <lineage>
        <taxon>Bacteria</taxon>
        <taxon>Thermotogati</taxon>
        <taxon>Deinococcota</taxon>
        <taxon>Deinococci</taxon>
        <taxon>Deinococcales</taxon>
        <taxon>Deinococcaceae</taxon>
        <taxon>Deinococcus</taxon>
    </lineage>
</organism>
<evidence type="ECO:0000313" key="3">
    <source>
        <dbReference type="EMBL" id="GGR91108.1"/>
    </source>
</evidence>
<keyword evidence="4" id="KW-1185">Reference proteome</keyword>
<proteinExistence type="predicted"/>
<keyword evidence="1" id="KW-0560">Oxidoreductase</keyword>
<dbReference type="Pfam" id="PF08028">
    <property type="entry name" value="Acyl-CoA_dh_2"/>
    <property type="match status" value="1"/>
</dbReference>
<dbReference type="Gene3D" id="1.10.540.10">
    <property type="entry name" value="Acyl-CoA dehydrogenase/oxidase, N-terminal domain"/>
    <property type="match status" value="1"/>
</dbReference>
<dbReference type="InterPro" id="IPR013107">
    <property type="entry name" value="Acyl-CoA_DH_C"/>
</dbReference>
<dbReference type="EMBL" id="BMQN01000002">
    <property type="protein sequence ID" value="GGR91108.1"/>
    <property type="molecule type" value="Genomic_DNA"/>
</dbReference>
<dbReference type="Proteomes" id="UP000644548">
    <property type="component" value="Unassembled WGS sequence"/>
</dbReference>
<reference evidence="4" key="1">
    <citation type="journal article" date="2019" name="Int. J. Syst. Evol. Microbiol.">
        <title>The Global Catalogue of Microorganisms (GCM) 10K type strain sequencing project: providing services to taxonomists for standard genome sequencing and annotation.</title>
        <authorList>
            <consortium name="The Broad Institute Genomics Platform"/>
            <consortium name="The Broad Institute Genome Sequencing Center for Infectious Disease"/>
            <person name="Wu L."/>
            <person name="Ma J."/>
        </authorList>
    </citation>
    <scope>NUCLEOTIDE SEQUENCE [LARGE SCALE GENOMIC DNA]</scope>
    <source>
        <strain evidence="4">JCM 31405</strain>
    </source>
</reference>
<dbReference type="RefSeq" id="WP_189072766.1">
    <property type="nucleotide sequence ID" value="NZ_BMQN01000002.1"/>
</dbReference>
<evidence type="ECO:0000313" key="4">
    <source>
        <dbReference type="Proteomes" id="UP000644548"/>
    </source>
</evidence>
<dbReference type="InterPro" id="IPR046373">
    <property type="entry name" value="Acyl-CoA_Oxase/DH_mid-dom_sf"/>
</dbReference>
<accession>A0ABQ2S4G3</accession>
<dbReference type="InterPro" id="IPR009100">
    <property type="entry name" value="AcylCoA_DH/oxidase_NM_dom_sf"/>
</dbReference>
<dbReference type="SUPFAM" id="SSF47203">
    <property type="entry name" value="Acyl-CoA dehydrogenase C-terminal domain-like"/>
    <property type="match status" value="1"/>
</dbReference>
<protein>
    <recommendedName>
        <fullName evidence="2">Acyl-CoA dehydrogenase C-terminal domain-containing protein</fullName>
    </recommendedName>
</protein>
<dbReference type="SUPFAM" id="SSF56645">
    <property type="entry name" value="Acyl-CoA dehydrogenase NM domain-like"/>
    <property type="match status" value="1"/>
</dbReference>
<comment type="caution">
    <text evidence="3">The sequence shown here is derived from an EMBL/GenBank/DDBJ whole genome shotgun (WGS) entry which is preliminary data.</text>
</comment>
<dbReference type="InterPro" id="IPR036250">
    <property type="entry name" value="AcylCo_DH-like_C"/>
</dbReference>
<dbReference type="InterPro" id="IPR037069">
    <property type="entry name" value="AcylCoA_DH/ox_N_sf"/>
</dbReference>
<name>A0ABQ2S4G3_9DEIO</name>
<dbReference type="Gene3D" id="2.40.110.10">
    <property type="entry name" value="Butyryl-CoA Dehydrogenase, subunit A, domain 2"/>
    <property type="match status" value="1"/>
</dbReference>
<dbReference type="Gene3D" id="1.20.140.10">
    <property type="entry name" value="Butyryl-CoA Dehydrogenase, subunit A, domain 3"/>
    <property type="match status" value="1"/>
</dbReference>
<evidence type="ECO:0000259" key="2">
    <source>
        <dbReference type="Pfam" id="PF08028"/>
    </source>
</evidence>
<evidence type="ECO:0000256" key="1">
    <source>
        <dbReference type="ARBA" id="ARBA00023002"/>
    </source>
</evidence>
<feature type="domain" description="Acyl-CoA dehydrogenase C-terminal" evidence="2">
    <location>
        <begin position="223"/>
        <end position="348"/>
    </location>
</feature>